<dbReference type="AlphaFoldDB" id="A0A1A8VMD8"/>
<sequence length="124" mass="14154">MSEEAQFNMCQIHDTSSSRREYEPRESRNVVMPAPFAASVDMHVSENTSATYCRMHARKFSRKVSFLKGIQVVMECIDCAQSRFSCNSSFSFLVTDVTMHTPISSSLNVHFYKVKKRGVGEEKK</sequence>
<feature type="compositionally biased region" description="Basic and acidic residues" evidence="1">
    <location>
        <begin position="16"/>
        <end position="26"/>
    </location>
</feature>
<gene>
    <name evidence="2" type="ORF">POVCU1_005550</name>
</gene>
<protein>
    <submittedName>
        <fullName evidence="2">Uncharacterized protein</fullName>
    </submittedName>
</protein>
<dbReference type="Proteomes" id="UP000078546">
    <property type="component" value="Unassembled WGS sequence"/>
</dbReference>
<evidence type="ECO:0000313" key="3">
    <source>
        <dbReference type="Proteomes" id="UP000078546"/>
    </source>
</evidence>
<evidence type="ECO:0000256" key="1">
    <source>
        <dbReference type="SAM" id="MobiDB-lite"/>
    </source>
</evidence>
<reference evidence="3" key="1">
    <citation type="submission" date="2016-05" db="EMBL/GenBank/DDBJ databases">
        <authorList>
            <person name="Naeem Raeece"/>
        </authorList>
    </citation>
    <scope>NUCLEOTIDE SEQUENCE [LARGE SCALE GENOMIC DNA]</scope>
</reference>
<dbReference type="EMBL" id="FLQV01000107">
    <property type="protein sequence ID" value="SBS81484.1"/>
    <property type="molecule type" value="Genomic_DNA"/>
</dbReference>
<organism evidence="2 3">
    <name type="scientific">Plasmodium ovale curtisi</name>
    <dbReference type="NCBI Taxonomy" id="864141"/>
    <lineage>
        <taxon>Eukaryota</taxon>
        <taxon>Sar</taxon>
        <taxon>Alveolata</taxon>
        <taxon>Apicomplexa</taxon>
        <taxon>Aconoidasida</taxon>
        <taxon>Haemosporida</taxon>
        <taxon>Plasmodiidae</taxon>
        <taxon>Plasmodium</taxon>
        <taxon>Plasmodium (Plasmodium)</taxon>
    </lineage>
</organism>
<feature type="region of interest" description="Disordered" evidence="1">
    <location>
        <begin position="1"/>
        <end position="26"/>
    </location>
</feature>
<evidence type="ECO:0000313" key="2">
    <source>
        <dbReference type="EMBL" id="SBS81484.1"/>
    </source>
</evidence>
<accession>A0A1A8VMD8</accession>
<proteinExistence type="predicted"/>
<name>A0A1A8VMD8_PLAOA</name>